<evidence type="ECO:0000313" key="13">
    <source>
        <dbReference type="Proteomes" id="UP000826300"/>
    </source>
</evidence>
<dbReference type="InterPro" id="IPR051045">
    <property type="entry name" value="TonB-dependent_transducer"/>
</dbReference>
<dbReference type="GO" id="GO:0015031">
    <property type="term" value="P:protein transport"/>
    <property type="evidence" value="ECO:0007669"/>
    <property type="project" value="UniProtKB-KW"/>
</dbReference>
<dbReference type="GO" id="GO:0055085">
    <property type="term" value="P:transmembrane transport"/>
    <property type="evidence" value="ECO:0007669"/>
    <property type="project" value="InterPro"/>
</dbReference>
<comment type="subcellular location">
    <subcellularLocation>
        <location evidence="1">Cell inner membrane</location>
        <topology evidence="1">Single-pass membrane protein</topology>
        <orientation evidence="1">Periplasmic side</orientation>
    </subcellularLocation>
</comment>
<dbReference type="SUPFAM" id="SSF74653">
    <property type="entry name" value="TolA/TonB C-terminal domain"/>
    <property type="match status" value="1"/>
</dbReference>
<dbReference type="NCBIfam" id="TIGR01352">
    <property type="entry name" value="tonB_Cterm"/>
    <property type="match status" value="1"/>
</dbReference>
<feature type="compositionally biased region" description="Low complexity" evidence="10">
    <location>
        <begin position="17"/>
        <end position="39"/>
    </location>
</feature>
<dbReference type="Proteomes" id="UP000826300">
    <property type="component" value="Chromosome"/>
</dbReference>
<feature type="region of interest" description="Disordered" evidence="10">
    <location>
        <begin position="1"/>
        <end position="48"/>
    </location>
</feature>
<dbReference type="RefSeq" id="WP_220660872.1">
    <property type="nucleotide sequence ID" value="NZ_CP069370.1"/>
</dbReference>
<keyword evidence="9" id="KW-0472">Membrane</keyword>
<feature type="domain" description="TonB C-terminal" evidence="11">
    <location>
        <begin position="47"/>
        <end position="135"/>
    </location>
</feature>
<keyword evidence="5" id="KW-0997">Cell inner membrane</keyword>
<evidence type="ECO:0000256" key="7">
    <source>
        <dbReference type="ARBA" id="ARBA00022927"/>
    </source>
</evidence>
<dbReference type="PANTHER" id="PTHR33446">
    <property type="entry name" value="PROTEIN TONB-RELATED"/>
    <property type="match status" value="1"/>
</dbReference>
<evidence type="ECO:0000256" key="3">
    <source>
        <dbReference type="ARBA" id="ARBA00022448"/>
    </source>
</evidence>
<comment type="similarity">
    <text evidence="2">Belongs to the TonB family.</text>
</comment>
<keyword evidence="7" id="KW-0653">Protein transport</keyword>
<dbReference type="Gene3D" id="3.30.1150.10">
    <property type="match status" value="1"/>
</dbReference>
<evidence type="ECO:0000256" key="5">
    <source>
        <dbReference type="ARBA" id="ARBA00022519"/>
    </source>
</evidence>
<evidence type="ECO:0000256" key="2">
    <source>
        <dbReference type="ARBA" id="ARBA00006555"/>
    </source>
</evidence>
<dbReference type="GO" id="GO:0098797">
    <property type="term" value="C:plasma membrane protein complex"/>
    <property type="evidence" value="ECO:0007669"/>
    <property type="project" value="TreeGrafter"/>
</dbReference>
<keyword evidence="4" id="KW-1003">Cell membrane</keyword>
<keyword evidence="6" id="KW-0812">Transmembrane</keyword>
<dbReference type="Pfam" id="PF03544">
    <property type="entry name" value="TonB_C"/>
    <property type="match status" value="1"/>
</dbReference>
<evidence type="ECO:0000259" key="11">
    <source>
        <dbReference type="PROSITE" id="PS52015"/>
    </source>
</evidence>
<sequence length="135" mass="14197">MARPEREKAIKAATPDAEPSSSSVEAASTQPQSSAASRAGATDAKAQWGAAIRKRVERRKAYPRAAQGANGEVVVRMVIGTTGSLESVSVTRSSGNVELDKAALAAVRRAGRFPKAPEALEGNRHVFSLPIRFSP</sequence>
<keyword evidence="8" id="KW-1133">Transmembrane helix</keyword>
<protein>
    <submittedName>
        <fullName evidence="12">Energy transducer TonB</fullName>
    </submittedName>
</protein>
<evidence type="ECO:0000256" key="4">
    <source>
        <dbReference type="ARBA" id="ARBA00022475"/>
    </source>
</evidence>
<dbReference type="AlphaFoldDB" id="A0A8G0ZV81"/>
<feature type="compositionally biased region" description="Basic and acidic residues" evidence="10">
    <location>
        <begin position="1"/>
        <end position="10"/>
    </location>
</feature>
<dbReference type="PANTHER" id="PTHR33446:SF2">
    <property type="entry name" value="PROTEIN TONB"/>
    <property type="match status" value="1"/>
</dbReference>
<dbReference type="EMBL" id="CP069370">
    <property type="protein sequence ID" value="QYZ68649.1"/>
    <property type="molecule type" value="Genomic_DNA"/>
</dbReference>
<name>A0A8G0ZV81_9RHOB</name>
<evidence type="ECO:0000256" key="10">
    <source>
        <dbReference type="SAM" id="MobiDB-lite"/>
    </source>
</evidence>
<evidence type="ECO:0000313" key="12">
    <source>
        <dbReference type="EMBL" id="QYZ68649.1"/>
    </source>
</evidence>
<dbReference type="GO" id="GO:0031992">
    <property type="term" value="F:energy transducer activity"/>
    <property type="evidence" value="ECO:0007669"/>
    <property type="project" value="TreeGrafter"/>
</dbReference>
<evidence type="ECO:0000256" key="6">
    <source>
        <dbReference type="ARBA" id="ARBA00022692"/>
    </source>
</evidence>
<accession>A0A8G0ZV81</accession>
<dbReference type="InterPro" id="IPR037682">
    <property type="entry name" value="TonB_C"/>
</dbReference>
<dbReference type="PROSITE" id="PS52015">
    <property type="entry name" value="TONB_CTD"/>
    <property type="match status" value="1"/>
</dbReference>
<proteinExistence type="inferred from homology"/>
<evidence type="ECO:0000256" key="9">
    <source>
        <dbReference type="ARBA" id="ARBA00023136"/>
    </source>
</evidence>
<keyword evidence="13" id="KW-1185">Reference proteome</keyword>
<evidence type="ECO:0000256" key="8">
    <source>
        <dbReference type="ARBA" id="ARBA00022989"/>
    </source>
</evidence>
<organism evidence="12 13">
    <name type="scientific">Neotabrizicola shimadae</name>
    <dbReference type="NCBI Taxonomy" id="2807096"/>
    <lineage>
        <taxon>Bacteria</taxon>
        <taxon>Pseudomonadati</taxon>
        <taxon>Pseudomonadota</taxon>
        <taxon>Alphaproteobacteria</taxon>
        <taxon>Rhodobacterales</taxon>
        <taxon>Paracoccaceae</taxon>
        <taxon>Neotabrizicola</taxon>
    </lineage>
</organism>
<keyword evidence="3" id="KW-0813">Transport</keyword>
<evidence type="ECO:0000256" key="1">
    <source>
        <dbReference type="ARBA" id="ARBA00004383"/>
    </source>
</evidence>
<gene>
    <name evidence="12" type="ORF">JO391_12800</name>
</gene>
<dbReference type="InterPro" id="IPR006260">
    <property type="entry name" value="TonB/TolA_C"/>
</dbReference>
<reference evidence="12" key="1">
    <citation type="submission" date="2021-02" db="EMBL/GenBank/DDBJ databases">
        <title>Rhodobacter shimadae sp. nov., an aerobic anoxygenic phototrophic bacterium isolated from a hot spring.</title>
        <authorList>
            <person name="Muramatsu S."/>
            <person name="Haruta S."/>
            <person name="Hirose S."/>
            <person name="Hanada S."/>
        </authorList>
    </citation>
    <scope>NUCLEOTIDE SEQUENCE</scope>
    <source>
        <strain evidence="12">N10</strain>
    </source>
</reference>
<dbReference type="KEGG" id="nsm:JO391_12800"/>